<dbReference type="AlphaFoldDB" id="A0A2P4NZH9"/>
<dbReference type="Pfam" id="PF07714">
    <property type="entry name" value="PK_Tyr_Ser-Thr"/>
    <property type="match status" value="1"/>
</dbReference>
<keyword evidence="1" id="KW-0067">ATP-binding</keyword>
<name>A0A2P4NZH9_RHIID</name>
<dbReference type="Proteomes" id="UP000018888">
    <property type="component" value="Unassembled WGS sequence"/>
</dbReference>
<dbReference type="PROSITE" id="PS50011">
    <property type="entry name" value="PROTEIN_KINASE_DOM"/>
    <property type="match status" value="1"/>
</dbReference>
<dbReference type="InterPro" id="IPR051681">
    <property type="entry name" value="Ser/Thr_Kinases-Pseudokinases"/>
</dbReference>
<accession>A0A2P4NZH9</accession>
<dbReference type="VEuPathDB" id="FungiDB:RhiirFUN_001893"/>
<evidence type="ECO:0000259" key="2">
    <source>
        <dbReference type="PROSITE" id="PS50011"/>
    </source>
</evidence>
<dbReference type="GO" id="GO:0004674">
    <property type="term" value="F:protein serine/threonine kinase activity"/>
    <property type="evidence" value="ECO:0007669"/>
    <property type="project" value="TreeGrafter"/>
</dbReference>
<dbReference type="PANTHER" id="PTHR44329">
    <property type="entry name" value="SERINE/THREONINE-PROTEIN KINASE TNNI3K-RELATED"/>
    <property type="match status" value="1"/>
</dbReference>
<dbReference type="Pfam" id="PF24209">
    <property type="entry name" value="DUF7431"/>
    <property type="match status" value="1"/>
</dbReference>
<dbReference type="PANTHER" id="PTHR44329:SF289">
    <property type="entry name" value="SERINE_THREONINE-PROTEIN KINASE VIK"/>
    <property type="match status" value="1"/>
</dbReference>
<dbReference type="GO" id="GO:0005524">
    <property type="term" value="F:ATP binding"/>
    <property type="evidence" value="ECO:0007669"/>
    <property type="project" value="UniProtKB-UniRule"/>
</dbReference>
<dbReference type="InterPro" id="IPR001245">
    <property type="entry name" value="Ser-Thr/Tyr_kinase_cat_dom"/>
</dbReference>
<dbReference type="InterPro" id="IPR017441">
    <property type="entry name" value="Protein_kinase_ATP_BS"/>
</dbReference>
<evidence type="ECO:0000256" key="1">
    <source>
        <dbReference type="PROSITE-ProRule" id="PRU10141"/>
    </source>
</evidence>
<comment type="caution">
    <text evidence="3">The sequence shown here is derived from an EMBL/GenBank/DDBJ whole genome shotgun (WGS) entry which is preliminary data.</text>
</comment>
<reference evidence="3 4" key="2">
    <citation type="journal article" date="2018" name="New Phytol.">
        <title>High intraspecific genome diversity in the model arbuscular mycorrhizal symbiont Rhizophagus irregularis.</title>
        <authorList>
            <person name="Chen E.C.H."/>
            <person name="Morin E."/>
            <person name="Beaudet D."/>
            <person name="Noel J."/>
            <person name="Yildirir G."/>
            <person name="Ndikumana S."/>
            <person name="Charron P."/>
            <person name="St-Onge C."/>
            <person name="Giorgi J."/>
            <person name="Kruger M."/>
            <person name="Marton T."/>
            <person name="Ropars J."/>
            <person name="Grigoriev I.V."/>
            <person name="Hainaut M."/>
            <person name="Henrissat B."/>
            <person name="Roux C."/>
            <person name="Martin F."/>
            <person name="Corradi N."/>
        </authorList>
    </citation>
    <scope>NUCLEOTIDE SEQUENCE [LARGE SCALE GENOMIC DNA]</scope>
    <source>
        <strain evidence="3 4">DAOM 197198</strain>
    </source>
</reference>
<dbReference type="InterPro" id="IPR011009">
    <property type="entry name" value="Kinase-like_dom_sf"/>
</dbReference>
<dbReference type="PRINTS" id="PR00109">
    <property type="entry name" value="TYRKINASE"/>
</dbReference>
<gene>
    <name evidence="3" type="ORF">GLOIN_2v1821231</name>
</gene>
<dbReference type="InterPro" id="IPR000719">
    <property type="entry name" value="Prot_kinase_dom"/>
</dbReference>
<dbReference type="Gene3D" id="1.10.510.10">
    <property type="entry name" value="Transferase(Phosphotransferase) domain 1"/>
    <property type="match status" value="1"/>
</dbReference>
<keyword evidence="4" id="KW-1185">Reference proteome</keyword>
<feature type="domain" description="Protein kinase" evidence="2">
    <location>
        <begin position="363"/>
        <end position="619"/>
    </location>
</feature>
<keyword evidence="1" id="KW-0547">Nucleotide-binding</keyword>
<dbReference type="SUPFAM" id="SSF56112">
    <property type="entry name" value="Protein kinase-like (PK-like)"/>
    <property type="match status" value="1"/>
</dbReference>
<proteinExistence type="predicted"/>
<feature type="binding site" evidence="1">
    <location>
        <position position="391"/>
    </location>
    <ligand>
        <name>ATP</name>
        <dbReference type="ChEBI" id="CHEBI:30616"/>
    </ligand>
</feature>
<evidence type="ECO:0000313" key="3">
    <source>
        <dbReference type="EMBL" id="POG58541.1"/>
    </source>
</evidence>
<dbReference type="PROSITE" id="PS00107">
    <property type="entry name" value="PROTEIN_KINASE_ATP"/>
    <property type="match status" value="1"/>
</dbReference>
<reference evidence="3 4" key="1">
    <citation type="journal article" date="2013" name="Proc. Natl. Acad. Sci. U.S.A.">
        <title>Genome of an arbuscular mycorrhizal fungus provides insight into the oldest plant symbiosis.</title>
        <authorList>
            <person name="Tisserant E."/>
            <person name="Malbreil M."/>
            <person name="Kuo A."/>
            <person name="Kohler A."/>
            <person name="Symeonidi A."/>
            <person name="Balestrini R."/>
            <person name="Charron P."/>
            <person name="Duensing N."/>
            <person name="Frei Dit Frey N."/>
            <person name="Gianinazzi-Pearson V."/>
            <person name="Gilbert L.B."/>
            <person name="Handa Y."/>
            <person name="Herr J.R."/>
            <person name="Hijri M."/>
            <person name="Koul R."/>
            <person name="Kawaguchi M."/>
            <person name="Krajinski F."/>
            <person name="Lammers P.J."/>
            <person name="Masclaux F.G."/>
            <person name="Murat C."/>
            <person name="Morin E."/>
            <person name="Ndikumana S."/>
            <person name="Pagni M."/>
            <person name="Petitpierre D."/>
            <person name="Requena N."/>
            <person name="Rosikiewicz P."/>
            <person name="Riley R."/>
            <person name="Saito K."/>
            <person name="San Clemente H."/>
            <person name="Shapiro H."/>
            <person name="van Tuinen D."/>
            <person name="Becard G."/>
            <person name="Bonfante P."/>
            <person name="Paszkowski U."/>
            <person name="Shachar-Hill Y.Y."/>
            <person name="Tuskan G.A."/>
            <person name="Young P.W."/>
            <person name="Sanders I.R."/>
            <person name="Henrissat B."/>
            <person name="Rensing S.A."/>
            <person name="Grigoriev I.V."/>
            <person name="Corradi N."/>
            <person name="Roux C."/>
            <person name="Martin F."/>
        </authorList>
    </citation>
    <scope>NUCLEOTIDE SEQUENCE [LARGE SCALE GENOMIC DNA]</scope>
    <source>
        <strain evidence="3 4">DAOM 197198</strain>
    </source>
</reference>
<evidence type="ECO:0000313" key="4">
    <source>
        <dbReference type="Proteomes" id="UP000018888"/>
    </source>
</evidence>
<dbReference type="InterPro" id="IPR055854">
    <property type="entry name" value="DUF7431"/>
</dbReference>
<dbReference type="EMBL" id="AUPC02000522">
    <property type="protein sequence ID" value="POG58541.1"/>
    <property type="molecule type" value="Genomic_DNA"/>
</dbReference>
<organism evidence="3 4">
    <name type="scientific">Rhizophagus irregularis (strain DAOM 181602 / DAOM 197198 / MUCL 43194)</name>
    <name type="common">Arbuscular mycorrhizal fungus</name>
    <name type="synonym">Glomus intraradices</name>
    <dbReference type="NCBI Taxonomy" id="747089"/>
    <lineage>
        <taxon>Eukaryota</taxon>
        <taxon>Fungi</taxon>
        <taxon>Fungi incertae sedis</taxon>
        <taxon>Mucoromycota</taxon>
        <taxon>Glomeromycotina</taxon>
        <taxon>Glomeromycetes</taxon>
        <taxon>Glomerales</taxon>
        <taxon>Glomeraceae</taxon>
        <taxon>Rhizophagus</taxon>
    </lineage>
</organism>
<dbReference type="VEuPathDB" id="FungiDB:RhiirFUN_001894"/>
<protein>
    <submittedName>
        <fullName evidence="3">Kinase-like domain-containing protein</fullName>
    </submittedName>
</protein>
<sequence length="652" mass="75407">MADTGIYIKVIRKETIREDSSLIKLKITNKSSEVRKILAYDDIIRMNDAFTINRINPVKPIETIHDGTVEFNSKDTWEKKINMFLNAEAGLVNFGSLRLMNTKNKSLEPTNEFIEVVKKAIESQDREKLRKIIKRYGQFVPTKALEYGEREIVDLPLQEKICEIIKKEEADCSIFATIVGDEKNDFYNCQIYHPQSTIEANVFSYSLKENKYVKLPRSFRFQVLVSGNSKTYESIHFRKKMNGNSIINLIDCGYKYDDLLFISLLSNKNFGPVFFFLKQQPKQIKLKFIDKKISSDECDLRCIVFNPFRSGIFAKLQKLVAPVIRKPEISKITTSEEKKANRDVWIKNKIKDEDINFFEYNEFSNIKTIGEGGFGVVSSAVTDDGNKVALKSFINNNEISEFFEELRLVRKINFHKNLNRFLGITKDHVGNYILVLEYANGGNLREYLSNKERFGSLRWKDKIQMALDITCGLKCLHSKEIIHRDLHSKNILVNDGKLLIADFGLSKKLNDVTSNSIANNMGMIEYIEPQCFEIDNYKKDKRSDIYSLGVLLWEITSGQPPFLNSNIYPLTSRISKNIREQPIEDTPPEYQKLYQECWNGDPELRPNIVQVYEILNQLISKFNDDVVVEIPSINDKPNTSDIYNLDDMINSI</sequence>